<dbReference type="Proteomes" id="UP000444316">
    <property type="component" value="Unassembled WGS sequence"/>
</dbReference>
<sequence length="185" mass="20283">MNKNIVITCVAIILALNASAEEFIQSKSSYDAAVQGSFVNVTTSPAYVKIIVVNATTGDEKVLCTTANFLAGALHIQHALSYDLNGRKQVADIALNNIQHKFILDERAIQNLPAAHTLDELHEVKLKFSPLTNEELIRGLRPIGGELHYAFPDRRYRGAIACVLIERGLSPYQADITGQVNIRAD</sequence>
<proteinExistence type="predicted"/>
<feature type="chain" id="PRO_5032272153" evidence="1">
    <location>
        <begin position="21"/>
        <end position="185"/>
    </location>
</feature>
<evidence type="ECO:0000313" key="3">
    <source>
        <dbReference type="Proteomes" id="UP000444316"/>
    </source>
</evidence>
<keyword evidence="3" id="KW-1185">Reference proteome</keyword>
<dbReference type="EMBL" id="WWCL01000006">
    <property type="protein sequence ID" value="MYN47614.1"/>
    <property type="molecule type" value="Genomic_DNA"/>
</dbReference>
<feature type="signal peptide" evidence="1">
    <location>
        <begin position="1"/>
        <end position="20"/>
    </location>
</feature>
<evidence type="ECO:0000313" key="2">
    <source>
        <dbReference type="EMBL" id="MYN47614.1"/>
    </source>
</evidence>
<dbReference type="AlphaFoldDB" id="A0A845I225"/>
<comment type="caution">
    <text evidence="2">The sequence shown here is derived from an EMBL/GenBank/DDBJ whole genome shotgun (WGS) entry which is preliminary data.</text>
</comment>
<dbReference type="RefSeq" id="WP_161037008.1">
    <property type="nucleotide sequence ID" value="NZ_WWCL01000006.1"/>
</dbReference>
<evidence type="ECO:0000256" key="1">
    <source>
        <dbReference type="SAM" id="SignalP"/>
    </source>
</evidence>
<protein>
    <submittedName>
        <fullName evidence="2">Uncharacterized protein</fullName>
    </submittedName>
</protein>
<reference evidence="2" key="1">
    <citation type="submission" date="2019-12" db="EMBL/GenBank/DDBJ databases">
        <title>Novel species isolated from a subtropical stream in China.</title>
        <authorList>
            <person name="Lu H."/>
        </authorList>
    </citation>
    <scope>NUCLEOTIDE SEQUENCE [LARGE SCALE GENOMIC DNA]</scope>
    <source>
        <strain evidence="2">FT93W</strain>
    </source>
</reference>
<organism evidence="2 3">
    <name type="scientific">Duganella fentianensis</name>
    <dbReference type="NCBI Taxonomy" id="2692177"/>
    <lineage>
        <taxon>Bacteria</taxon>
        <taxon>Pseudomonadati</taxon>
        <taxon>Pseudomonadota</taxon>
        <taxon>Betaproteobacteria</taxon>
        <taxon>Burkholderiales</taxon>
        <taxon>Oxalobacteraceae</taxon>
        <taxon>Telluria group</taxon>
        <taxon>Duganella</taxon>
    </lineage>
</organism>
<name>A0A845I225_9BURK</name>
<keyword evidence="1" id="KW-0732">Signal</keyword>
<gene>
    <name evidence="2" type="ORF">GTP23_21465</name>
</gene>
<accession>A0A845I225</accession>